<feature type="non-terminal residue" evidence="2">
    <location>
        <position position="1"/>
    </location>
</feature>
<evidence type="ECO:0000256" key="1">
    <source>
        <dbReference type="SAM" id="MobiDB-lite"/>
    </source>
</evidence>
<dbReference type="AlphaFoldDB" id="V5TCD0"/>
<sequence length="151" mass="17917">AEQKRDQVKRSLDDFTDLFRMHERNAEEEFAEAVAGEALDTVAEAEQKRDQIKKSLDGVTEFLGMQRRNAEENFAEDAEERDLEDMKRYTHLLSSNQGYNRNNGGNRLGYNRNRMGYNRKGFKRDFTEEQVEQMRELRDLFVDHVKRMTED</sequence>
<keyword evidence="2" id="KW-0527">Neuropeptide</keyword>
<feature type="compositionally biased region" description="Low complexity" evidence="1">
    <location>
        <begin position="96"/>
        <end position="114"/>
    </location>
</feature>
<reference evidence="2" key="1">
    <citation type="submission" date="2013-08" db="EMBL/GenBank/DDBJ databases">
        <title>The neuropeptide complement of the marine annelid Platynereis dumerilii.</title>
        <authorList>
            <person name="Conzelmann M."/>
            <person name="Williams E.A."/>
            <person name="Krug K."/>
            <person name="Franz-Wachtel M."/>
            <person name="Macek B."/>
            <person name="Jekely G."/>
        </authorList>
    </citation>
    <scope>NUCLEOTIDE SEQUENCE</scope>
</reference>
<feature type="region of interest" description="Disordered" evidence="1">
    <location>
        <begin position="92"/>
        <end position="114"/>
    </location>
</feature>
<name>V5TCD0_PLADU</name>
<organism evidence="2">
    <name type="scientific">Platynereis dumerilii</name>
    <name type="common">Dumeril's clam worm</name>
    <dbReference type="NCBI Taxonomy" id="6359"/>
    <lineage>
        <taxon>Eukaryota</taxon>
        <taxon>Metazoa</taxon>
        <taxon>Spiralia</taxon>
        <taxon>Lophotrochozoa</taxon>
        <taxon>Annelida</taxon>
        <taxon>Polychaeta</taxon>
        <taxon>Errantia</taxon>
        <taxon>Phyllodocida</taxon>
        <taxon>Nereididae</taxon>
        <taxon>Platynereis</taxon>
    </lineage>
</organism>
<dbReference type="EMBL" id="KF515931">
    <property type="protein sequence ID" value="AHB62370.1"/>
    <property type="molecule type" value="mRNA"/>
</dbReference>
<dbReference type="GO" id="GO:0007218">
    <property type="term" value="P:neuropeptide signaling pathway"/>
    <property type="evidence" value="ECO:0007669"/>
    <property type="project" value="UniProtKB-KW"/>
</dbReference>
<evidence type="ECO:0000313" key="2">
    <source>
        <dbReference type="EMBL" id="AHB62370.1"/>
    </source>
</evidence>
<protein>
    <submittedName>
        <fullName evidence="2">Qpeptin neuropeptide</fullName>
    </submittedName>
</protein>
<accession>V5TCD0</accession>
<proteinExistence type="evidence at transcript level"/>